<dbReference type="EMBL" id="FOSG01000002">
    <property type="protein sequence ID" value="SFJ93095.1"/>
    <property type="molecule type" value="Genomic_DNA"/>
</dbReference>
<organism evidence="3 4">
    <name type="scientific">Streptomyces pini</name>
    <dbReference type="NCBI Taxonomy" id="1520580"/>
    <lineage>
        <taxon>Bacteria</taxon>
        <taxon>Bacillati</taxon>
        <taxon>Actinomycetota</taxon>
        <taxon>Actinomycetes</taxon>
        <taxon>Kitasatosporales</taxon>
        <taxon>Streptomycetaceae</taxon>
        <taxon>Streptomyces</taxon>
    </lineage>
</organism>
<evidence type="ECO:0000313" key="4">
    <source>
        <dbReference type="Proteomes" id="UP000198928"/>
    </source>
</evidence>
<feature type="compositionally biased region" description="Pro residues" evidence="1">
    <location>
        <begin position="62"/>
        <end position="77"/>
    </location>
</feature>
<feature type="compositionally biased region" description="Pro residues" evidence="1">
    <location>
        <begin position="17"/>
        <end position="32"/>
    </location>
</feature>
<name>A0A1I3VCU8_9ACTN</name>
<proteinExistence type="predicted"/>
<feature type="compositionally biased region" description="Low complexity" evidence="1">
    <location>
        <begin position="1"/>
        <end position="16"/>
    </location>
</feature>
<feature type="region of interest" description="Disordered" evidence="1">
    <location>
        <begin position="306"/>
        <end position="332"/>
    </location>
</feature>
<evidence type="ECO:0000313" key="3">
    <source>
        <dbReference type="EMBL" id="SFJ93095.1"/>
    </source>
</evidence>
<feature type="domain" description="DUF3152" evidence="2">
    <location>
        <begin position="254"/>
        <end position="447"/>
    </location>
</feature>
<evidence type="ECO:0000259" key="2">
    <source>
        <dbReference type="Pfam" id="PF11350"/>
    </source>
</evidence>
<dbReference type="SUPFAM" id="SSF55486">
    <property type="entry name" value="Metalloproteases ('zincins'), catalytic domain"/>
    <property type="match status" value="1"/>
</dbReference>
<reference evidence="4" key="1">
    <citation type="submission" date="2016-10" db="EMBL/GenBank/DDBJ databases">
        <authorList>
            <person name="Varghese N."/>
            <person name="Submissions S."/>
        </authorList>
    </citation>
    <scope>NUCLEOTIDE SEQUENCE [LARGE SCALE GENOMIC DNA]</scope>
    <source>
        <strain evidence="4">PL19</strain>
    </source>
</reference>
<accession>A0A1I3VCU8</accession>
<feature type="region of interest" description="Disordered" evidence="1">
    <location>
        <begin position="186"/>
        <end position="238"/>
    </location>
</feature>
<feature type="compositionally biased region" description="Acidic residues" evidence="1">
    <location>
        <begin position="133"/>
        <end position="146"/>
    </location>
</feature>
<dbReference type="AlphaFoldDB" id="A0A1I3VCU8"/>
<dbReference type="InterPro" id="IPR022603">
    <property type="entry name" value="DUF3152"/>
</dbReference>
<feature type="compositionally biased region" description="Basic and acidic residues" evidence="1">
    <location>
        <begin position="189"/>
        <end position="218"/>
    </location>
</feature>
<feature type="compositionally biased region" description="Gly residues" evidence="1">
    <location>
        <begin position="147"/>
        <end position="162"/>
    </location>
</feature>
<sequence length="449" mass="46919">MATGQRPAARPAAPEETPLPRPAPAPPHPPSEGRPAGPHGMPPVRGGHPEQREPGGGRGAPPRRPPAPGPGHGPAGPPRETVYGTGRMPRREYVEAFEEGVYGSPGVPRADGSGPEPAAEAERPGSVLRTDTDTDTDEPDEPDGDGGDGGGRGGRAAHGGRGGRGRAFTGVAAAAVTTVLAVVVAGQVADDRSGMDRQLRAGGEARREGDPDASRFEMRPTPSGGTDEGKAPSGKQASYGERMGRLFDLAPDFEGSGRLAAVAGRDEAPGKGEVVRYRVDVEDGLPLDGELFAEAVHRTLNDERSWSHGGARTFERVSGKSERSGGAGKPGGGDPVFVITLASPSTTAQWCARSGLDTTVDNVSCDSASTERIMINAYRWARGAETFGPDRIREYREMLINHEVGHRLGKGHVNCPREGALAPVMMQQTKYLTVGGATCRPNAWPFPDA</sequence>
<evidence type="ECO:0000256" key="1">
    <source>
        <dbReference type="SAM" id="MobiDB-lite"/>
    </source>
</evidence>
<dbReference type="Proteomes" id="UP000198928">
    <property type="component" value="Unassembled WGS sequence"/>
</dbReference>
<keyword evidence="4" id="KW-1185">Reference proteome</keyword>
<feature type="region of interest" description="Disordered" evidence="1">
    <location>
        <begin position="1"/>
        <end position="166"/>
    </location>
</feature>
<dbReference type="OrthoDB" id="9779865at2"/>
<protein>
    <recommendedName>
        <fullName evidence="2">DUF3152 domain-containing protein</fullName>
    </recommendedName>
</protein>
<feature type="compositionally biased region" description="Basic and acidic residues" evidence="1">
    <location>
        <begin position="313"/>
        <end position="323"/>
    </location>
</feature>
<gene>
    <name evidence="3" type="ORF">SAMN05192584_102273</name>
</gene>
<dbReference type="Pfam" id="PF11350">
    <property type="entry name" value="DUF3152"/>
    <property type="match status" value="1"/>
</dbReference>